<keyword evidence="6" id="KW-0175">Coiled coil</keyword>
<dbReference type="GO" id="GO:0003677">
    <property type="term" value="F:DNA binding"/>
    <property type="evidence" value="ECO:0007669"/>
    <property type="project" value="UniProtKB-KW"/>
</dbReference>
<organism evidence="8 9">
    <name type="scientific">Sedimentibacter saalensis</name>
    <dbReference type="NCBI Taxonomy" id="130788"/>
    <lineage>
        <taxon>Bacteria</taxon>
        <taxon>Bacillati</taxon>
        <taxon>Bacillota</taxon>
        <taxon>Tissierellia</taxon>
        <taxon>Sedimentibacter</taxon>
    </lineage>
</organism>
<dbReference type="SUPFAM" id="SSF52540">
    <property type="entry name" value="P-loop containing nucleoside triphosphate hydrolases"/>
    <property type="match status" value="1"/>
</dbReference>
<sequence>MFEKDSFERQFTDMIHDGFIFIDTMGIIQIYNSKAKEIFGIDYKPEYSHSSGKIEKGDIVIIADSCIGKDDGGLSPESLKYIGIRNSNIKTGDAIVAVGSYCDDRRLVPKYVYSSSDRLHDKLELEGMYHGIHISSSIDFENGIVAVTAGQDTYKIEFVKCIGHMVVLDAATKKMKFYQTKGYTARGEDINALLKGKEFRSKGNDTELFDVIGKNVFEIHNGNSTIKEFYEAAVGNDIRYTDEYKEINGRPTICSLHPVDKNGKRTGAVLIIKDISEIKKIISERDEALQNLFRMERKLSDEEATEKLLPDLAGDSREITNVKRLALKAAKSNSTVLILGESGTGKSMLAKAIHENSSYCNNPFIAVNCSSIPETLLESELFGYEGGAFTGAKTGGKIGLFEAAQNGTLFLDEIGEISMSLQSKLLQVLQDKSYYKVGSKDIKRIDARIIVATNRNLEEEVQKGRFREDLYYRINVFPIWMPPLRERREDIYSLVRNILPRVCERTGCGDKGISGEALRLLYSYDYPGNVRELENILERAVNMAEGKTIFSSHLAVKRNRQQNKAGAKGLRKLKEIINDAEKEAIEEAIAANNGDYKSAIMALDIGKTAFYEKVKKHNIII</sequence>
<dbReference type="InterPro" id="IPR058031">
    <property type="entry name" value="AAA_lid_NorR"/>
</dbReference>
<keyword evidence="9" id="KW-1185">Reference proteome</keyword>
<dbReference type="PROSITE" id="PS50045">
    <property type="entry name" value="SIGMA54_INTERACT_4"/>
    <property type="match status" value="1"/>
</dbReference>
<dbReference type="Proteomes" id="UP000315343">
    <property type="component" value="Unassembled WGS sequence"/>
</dbReference>
<evidence type="ECO:0000259" key="7">
    <source>
        <dbReference type="PROSITE" id="PS50045"/>
    </source>
</evidence>
<accession>A0A562JKM7</accession>
<dbReference type="InterPro" id="IPR025943">
    <property type="entry name" value="Sigma_54_int_dom_ATP-bd_2"/>
</dbReference>
<evidence type="ECO:0000256" key="1">
    <source>
        <dbReference type="ARBA" id="ARBA00022741"/>
    </source>
</evidence>
<dbReference type="Pfam" id="PF25601">
    <property type="entry name" value="AAA_lid_14"/>
    <property type="match status" value="1"/>
</dbReference>
<dbReference type="PROSITE" id="PS00676">
    <property type="entry name" value="SIGMA54_INTERACT_2"/>
    <property type="match status" value="1"/>
</dbReference>
<feature type="domain" description="Sigma-54 factor interaction" evidence="7">
    <location>
        <begin position="312"/>
        <end position="542"/>
    </location>
</feature>
<evidence type="ECO:0000256" key="4">
    <source>
        <dbReference type="ARBA" id="ARBA00023125"/>
    </source>
</evidence>
<dbReference type="InterPro" id="IPR009057">
    <property type="entry name" value="Homeodomain-like_sf"/>
</dbReference>
<protein>
    <submittedName>
        <fullName evidence="8">Transcriptional regulator with PAS, ATPase and Fis domain</fullName>
    </submittedName>
</protein>
<dbReference type="Gene3D" id="3.40.50.300">
    <property type="entry name" value="P-loop containing nucleotide triphosphate hydrolases"/>
    <property type="match status" value="1"/>
</dbReference>
<gene>
    <name evidence="8" type="ORF">LY60_00300</name>
</gene>
<dbReference type="SUPFAM" id="SSF46689">
    <property type="entry name" value="Homeodomain-like"/>
    <property type="match status" value="1"/>
</dbReference>
<dbReference type="InterPro" id="IPR025944">
    <property type="entry name" value="Sigma_54_int_dom_CS"/>
</dbReference>
<proteinExistence type="predicted"/>
<dbReference type="InterPro" id="IPR025662">
    <property type="entry name" value="Sigma_54_int_dom_ATP-bd_1"/>
</dbReference>
<dbReference type="EMBL" id="VLKH01000001">
    <property type="protein sequence ID" value="TWH83688.1"/>
    <property type="molecule type" value="Genomic_DNA"/>
</dbReference>
<comment type="caution">
    <text evidence="8">The sequence shown here is derived from an EMBL/GenBank/DDBJ whole genome shotgun (WGS) entry which is preliminary data.</text>
</comment>
<dbReference type="CDD" id="cd00009">
    <property type="entry name" value="AAA"/>
    <property type="match status" value="1"/>
</dbReference>
<evidence type="ECO:0000256" key="3">
    <source>
        <dbReference type="ARBA" id="ARBA00023015"/>
    </source>
</evidence>
<dbReference type="GO" id="GO:0006355">
    <property type="term" value="P:regulation of DNA-templated transcription"/>
    <property type="evidence" value="ECO:0007669"/>
    <property type="project" value="InterPro"/>
</dbReference>
<dbReference type="PROSITE" id="PS00675">
    <property type="entry name" value="SIGMA54_INTERACT_1"/>
    <property type="match status" value="1"/>
</dbReference>
<dbReference type="AlphaFoldDB" id="A0A562JKM7"/>
<dbReference type="InterPro" id="IPR027417">
    <property type="entry name" value="P-loop_NTPase"/>
</dbReference>
<dbReference type="Gene3D" id="1.10.8.60">
    <property type="match status" value="1"/>
</dbReference>
<reference evidence="8 9" key="1">
    <citation type="submission" date="2019-07" db="EMBL/GenBank/DDBJ databases">
        <title>Genomic Encyclopedia of Type Strains, Phase I: the one thousand microbial genomes (KMG-I) project.</title>
        <authorList>
            <person name="Kyrpides N."/>
        </authorList>
    </citation>
    <scope>NUCLEOTIDE SEQUENCE [LARGE SCALE GENOMIC DNA]</scope>
    <source>
        <strain evidence="8 9">DSM 13558</strain>
    </source>
</reference>
<evidence type="ECO:0000256" key="6">
    <source>
        <dbReference type="SAM" id="Coils"/>
    </source>
</evidence>
<dbReference type="RefSeq" id="WP_145078995.1">
    <property type="nucleotide sequence ID" value="NZ_JAYFNS010000031.1"/>
</dbReference>
<evidence type="ECO:0000313" key="9">
    <source>
        <dbReference type="Proteomes" id="UP000315343"/>
    </source>
</evidence>
<dbReference type="FunFam" id="3.40.50.300:FF:000006">
    <property type="entry name" value="DNA-binding transcriptional regulator NtrC"/>
    <property type="match status" value="1"/>
</dbReference>
<keyword evidence="1" id="KW-0547">Nucleotide-binding</keyword>
<evidence type="ECO:0000256" key="2">
    <source>
        <dbReference type="ARBA" id="ARBA00022840"/>
    </source>
</evidence>
<name>A0A562JKM7_9FIRM</name>
<dbReference type="PANTHER" id="PTHR32071">
    <property type="entry name" value="TRANSCRIPTIONAL REGULATORY PROTEIN"/>
    <property type="match status" value="1"/>
</dbReference>
<keyword evidence="2" id="KW-0067">ATP-binding</keyword>
<dbReference type="Pfam" id="PF13426">
    <property type="entry name" value="PAS_9"/>
    <property type="match status" value="1"/>
</dbReference>
<keyword evidence="5" id="KW-0804">Transcription</keyword>
<keyword evidence="3" id="KW-0805">Transcription regulation</keyword>
<dbReference type="GO" id="GO:0005524">
    <property type="term" value="F:ATP binding"/>
    <property type="evidence" value="ECO:0007669"/>
    <property type="project" value="UniProtKB-KW"/>
</dbReference>
<dbReference type="InterPro" id="IPR002078">
    <property type="entry name" value="Sigma_54_int"/>
</dbReference>
<dbReference type="InterPro" id="IPR000014">
    <property type="entry name" value="PAS"/>
</dbReference>
<dbReference type="Pfam" id="PF00158">
    <property type="entry name" value="Sigma54_activat"/>
    <property type="match status" value="1"/>
</dbReference>
<dbReference type="Gene3D" id="1.10.10.60">
    <property type="entry name" value="Homeodomain-like"/>
    <property type="match status" value="1"/>
</dbReference>
<dbReference type="PROSITE" id="PS00688">
    <property type="entry name" value="SIGMA54_INTERACT_3"/>
    <property type="match status" value="1"/>
</dbReference>
<feature type="coiled-coil region" evidence="6">
    <location>
        <begin position="278"/>
        <end position="305"/>
    </location>
</feature>
<dbReference type="InterPro" id="IPR003593">
    <property type="entry name" value="AAA+_ATPase"/>
</dbReference>
<evidence type="ECO:0000256" key="5">
    <source>
        <dbReference type="ARBA" id="ARBA00023163"/>
    </source>
</evidence>
<dbReference type="PANTHER" id="PTHR32071:SF121">
    <property type="entry name" value="SIGMA L-DEPENDENT TRANSCRIPTIONAL REGULATOR YQIR-RELATED"/>
    <property type="match status" value="1"/>
</dbReference>
<dbReference type="OrthoDB" id="5411866at2"/>
<keyword evidence="4" id="KW-0238">DNA-binding</keyword>
<dbReference type="SMART" id="SM00382">
    <property type="entry name" value="AAA"/>
    <property type="match status" value="1"/>
</dbReference>
<evidence type="ECO:0000313" key="8">
    <source>
        <dbReference type="EMBL" id="TWH83688.1"/>
    </source>
</evidence>